<dbReference type="AlphaFoldDB" id="A0A0G2DZD6"/>
<evidence type="ECO:0000259" key="11">
    <source>
        <dbReference type="PROSITE" id="PS51215"/>
    </source>
</evidence>
<evidence type="ECO:0000256" key="6">
    <source>
        <dbReference type="ARBA" id="ARBA00022691"/>
    </source>
</evidence>
<dbReference type="Pfam" id="PF17907">
    <property type="entry name" value="AWS"/>
    <property type="match status" value="1"/>
</dbReference>
<dbReference type="GO" id="GO:0005694">
    <property type="term" value="C:chromosome"/>
    <property type="evidence" value="ECO:0007669"/>
    <property type="project" value="UniProtKB-SubCell"/>
</dbReference>
<dbReference type="InterPro" id="IPR050777">
    <property type="entry name" value="SET2_Histone-Lys_MeTrsfase"/>
</dbReference>
<feature type="region of interest" description="Disordered" evidence="8">
    <location>
        <begin position="605"/>
        <end position="631"/>
    </location>
</feature>
<comment type="caution">
    <text evidence="12">The sequence shown here is derived from an EMBL/GenBank/DDBJ whole genome shotgun (WGS) entry which is preliminary data.</text>
</comment>
<dbReference type="EMBL" id="LCWF01000171">
    <property type="protein sequence ID" value="KKY15909.1"/>
    <property type="molecule type" value="Genomic_DNA"/>
</dbReference>
<dbReference type="InterPro" id="IPR046341">
    <property type="entry name" value="SET_dom_sf"/>
</dbReference>
<feature type="region of interest" description="Disordered" evidence="8">
    <location>
        <begin position="55"/>
        <end position="76"/>
    </location>
</feature>
<dbReference type="Proteomes" id="UP000053317">
    <property type="component" value="Unassembled WGS sequence"/>
</dbReference>
<reference evidence="12 13" key="2">
    <citation type="submission" date="2015-05" db="EMBL/GenBank/DDBJ databases">
        <authorList>
            <person name="Morales-Cruz A."/>
            <person name="Amrine K.C."/>
            <person name="Cantu D."/>
        </authorList>
    </citation>
    <scope>NUCLEOTIDE SEQUENCE [LARGE SCALE GENOMIC DNA]</scope>
    <source>
        <strain evidence="12">UCRPC4</strain>
    </source>
</reference>
<dbReference type="InterPro" id="IPR006560">
    <property type="entry name" value="AWS_dom"/>
</dbReference>
<sequence>MPFTQTTLKFSNPVPSVSSQETKAVTRPGLSRLSTASSETLPFDEDTIVVAGKGVNHQLPTPDDSATDASSQSSETINLKKEYRGQIIRVGRVGSVTDRKIEMGGAADDLQSGLRNVSGKTLVPSGSESSLLRTGIDALDMDWALSRTDLILQDENNESMDSLDTINVVDRIENGAELKQPSAKELKEKAEIERQARYKAADDRATRRSSRVSMLERAGTIVSDLAISASTLGKRSHAAMERSKDRLGSLKRTGSLRRRSAFIEGSTVAPSFEGPTTKKRRLSDPALGRAASDPAVSIAAEKLTTNDTEVTGPHPYKAKKYLASGLYAGQTRDMFIQRPSKTNRRTSAGMKENSEQPLSQENKILPLPMFACERLWNIGTDFRLPFDVFCPLPSSQPKPDEWRKLNKNTFVGDAAAYWRGNDTLLKQFQSLCGCSESTGCDEDCQNRIMFYECNDSNCSLGKKHCGNRNFADLKERVKKGGKYQIGVEVIKTADRGYGVRSNRTFRPNQIIVEYSGEIITQEECEHRMRTTYKDNSHYYLMLFDSALVIDATARGSIARFVNHSCERGIMTGQELTYDYNFDPFCARNVQECRCGSIGCRGILGKRGPEKKSGEKKSDPKEKEAAKDKRGGILAGAKRKLQLVLDESTSAMNLTAKSKKQKRAGKSLTPVKSKTNGKVAKKVAGSPAKRNVSFASTKTSPVRRKGQLGKPRNAAGPNNTPVASRAVSFSSVKKSASTPALSSARKKIKSRIQTPGMKGSGSMSNLKGLLGRSNSKSKAKTAVVS</sequence>
<evidence type="ECO:0000259" key="10">
    <source>
        <dbReference type="PROSITE" id="PS50868"/>
    </source>
</evidence>
<protein>
    <submittedName>
        <fullName evidence="12">Putative histone-lysine n-methyltransferase</fullName>
    </submittedName>
</protein>
<dbReference type="GO" id="GO:0042054">
    <property type="term" value="F:histone methyltransferase activity"/>
    <property type="evidence" value="ECO:0007669"/>
    <property type="project" value="InterPro"/>
</dbReference>
<feature type="region of interest" description="Disordered" evidence="8">
    <location>
        <begin position="1"/>
        <end position="38"/>
    </location>
</feature>
<accession>A0A0G2DZD6</accession>
<evidence type="ECO:0000256" key="2">
    <source>
        <dbReference type="ARBA" id="ARBA00004286"/>
    </source>
</evidence>
<dbReference type="GO" id="GO:0005634">
    <property type="term" value="C:nucleus"/>
    <property type="evidence" value="ECO:0007669"/>
    <property type="project" value="UniProtKB-SubCell"/>
</dbReference>
<gene>
    <name evidence="12" type="ORF">UCRPC4_g06095</name>
</gene>
<keyword evidence="4 12" id="KW-0489">Methyltransferase</keyword>
<feature type="region of interest" description="Disordered" evidence="8">
    <location>
        <begin position="653"/>
        <end position="784"/>
    </location>
</feature>
<feature type="domain" description="Post-SET" evidence="10">
    <location>
        <begin position="588"/>
        <end position="604"/>
    </location>
</feature>
<evidence type="ECO:0000313" key="12">
    <source>
        <dbReference type="EMBL" id="KKY15909.1"/>
    </source>
</evidence>
<organism evidence="12 13">
    <name type="scientific">Phaeomoniella chlamydospora</name>
    <name type="common">Phaeoacremonium chlamydosporum</name>
    <dbReference type="NCBI Taxonomy" id="158046"/>
    <lineage>
        <taxon>Eukaryota</taxon>
        <taxon>Fungi</taxon>
        <taxon>Dikarya</taxon>
        <taxon>Ascomycota</taxon>
        <taxon>Pezizomycotina</taxon>
        <taxon>Eurotiomycetes</taxon>
        <taxon>Chaetothyriomycetidae</taxon>
        <taxon>Phaeomoniellales</taxon>
        <taxon>Phaeomoniellaceae</taxon>
        <taxon>Phaeomoniella</taxon>
    </lineage>
</organism>
<keyword evidence="7" id="KW-0539">Nucleus</keyword>
<keyword evidence="13" id="KW-1185">Reference proteome</keyword>
<dbReference type="GO" id="GO:0032259">
    <property type="term" value="P:methylation"/>
    <property type="evidence" value="ECO:0007669"/>
    <property type="project" value="UniProtKB-KW"/>
</dbReference>
<evidence type="ECO:0000313" key="13">
    <source>
        <dbReference type="Proteomes" id="UP000053317"/>
    </source>
</evidence>
<dbReference type="SUPFAM" id="SSF82199">
    <property type="entry name" value="SET domain"/>
    <property type="match status" value="1"/>
</dbReference>
<dbReference type="SMART" id="SM00317">
    <property type="entry name" value="SET"/>
    <property type="match status" value="1"/>
</dbReference>
<keyword evidence="5 12" id="KW-0808">Transferase</keyword>
<dbReference type="InterPro" id="IPR003616">
    <property type="entry name" value="Post-SET_dom"/>
</dbReference>
<evidence type="ECO:0000256" key="8">
    <source>
        <dbReference type="SAM" id="MobiDB-lite"/>
    </source>
</evidence>
<dbReference type="InterPro" id="IPR001214">
    <property type="entry name" value="SET_dom"/>
</dbReference>
<dbReference type="PROSITE" id="PS51215">
    <property type="entry name" value="AWS"/>
    <property type="match status" value="1"/>
</dbReference>
<dbReference type="Pfam" id="PF00856">
    <property type="entry name" value="SET"/>
    <property type="match status" value="1"/>
</dbReference>
<evidence type="ECO:0000256" key="3">
    <source>
        <dbReference type="ARBA" id="ARBA00022454"/>
    </source>
</evidence>
<comment type="subcellular location">
    <subcellularLocation>
        <location evidence="2">Chromosome</location>
    </subcellularLocation>
    <subcellularLocation>
        <location evidence="1">Nucleus</location>
    </subcellularLocation>
</comment>
<feature type="compositionally biased region" description="Low complexity" evidence="8">
    <location>
        <begin position="721"/>
        <end position="736"/>
    </location>
</feature>
<dbReference type="PROSITE" id="PS50868">
    <property type="entry name" value="POST_SET"/>
    <property type="match status" value="1"/>
</dbReference>
<keyword evidence="3" id="KW-0158">Chromosome</keyword>
<evidence type="ECO:0000259" key="9">
    <source>
        <dbReference type="PROSITE" id="PS50280"/>
    </source>
</evidence>
<feature type="compositionally biased region" description="Basic and acidic residues" evidence="8">
    <location>
        <begin position="606"/>
        <end position="630"/>
    </location>
</feature>
<evidence type="ECO:0000256" key="4">
    <source>
        <dbReference type="ARBA" id="ARBA00022603"/>
    </source>
</evidence>
<dbReference type="OrthoDB" id="422362at2759"/>
<feature type="compositionally biased region" description="Low complexity" evidence="8">
    <location>
        <begin position="60"/>
        <end position="74"/>
    </location>
</feature>
<dbReference type="Gene3D" id="2.170.270.10">
    <property type="entry name" value="SET domain"/>
    <property type="match status" value="1"/>
</dbReference>
<evidence type="ECO:0000256" key="5">
    <source>
        <dbReference type="ARBA" id="ARBA00022679"/>
    </source>
</evidence>
<name>A0A0G2DZD6_PHACM</name>
<keyword evidence="6" id="KW-0949">S-adenosyl-L-methionine</keyword>
<feature type="compositionally biased region" description="Polar residues" evidence="8">
    <location>
        <begin position="1"/>
        <end position="23"/>
    </location>
</feature>
<feature type="domain" description="AWS" evidence="11">
    <location>
        <begin position="427"/>
        <end position="474"/>
    </location>
</feature>
<evidence type="ECO:0000256" key="1">
    <source>
        <dbReference type="ARBA" id="ARBA00004123"/>
    </source>
</evidence>
<proteinExistence type="predicted"/>
<dbReference type="PANTHER" id="PTHR22884">
    <property type="entry name" value="SET DOMAIN PROTEINS"/>
    <property type="match status" value="1"/>
</dbReference>
<dbReference type="PROSITE" id="PS50280">
    <property type="entry name" value="SET"/>
    <property type="match status" value="1"/>
</dbReference>
<reference evidence="12 13" key="1">
    <citation type="submission" date="2015-05" db="EMBL/GenBank/DDBJ databases">
        <title>Distinctive expansion of gene families associated with plant cell wall degradation and secondary metabolism in the genomes of grapevine trunk pathogens.</title>
        <authorList>
            <person name="Lawrence D.P."/>
            <person name="Travadon R."/>
            <person name="Rolshausen P.E."/>
            <person name="Baumgartner K."/>
        </authorList>
    </citation>
    <scope>NUCLEOTIDE SEQUENCE [LARGE SCALE GENOMIC DNA]</scope>
    <source>
        <strain evidence="12">UCRPC4</strain>
    </source>
</reference>
<feature type="domain" description="SET" evidence="9">
    <location>
        <begin position="485"/>
        <end position="600"/>
    </location>
</feature>
<feature type="region of interest" description="Disordered" evidence="8">
    <location>
        <begin position="268"/>
        <end position="289"/>
    </location>
</feature>
<evidence type="ECO:0000256" key="7">
    <source>
        <dbReference type="ARBA" id="ARBA00023242"/>
    </source>
</evidence>